<keyword evidence="5" id="KW-0472">Membrane</keyword>
<keyword evidence="4" id="KW-0804">Transcription</keyword>
<dbReference type="SUPFAM" id="SSF88946">
    <property type="entry name" value="Sigma2 domain of RNA polymerase sigma factors"/>
    <property type="match status" value="1"/>
</dbReference>
<feature type="domain" description="RNA polymerase sigma-70 region 2" evidence="6">
    <location>
        <begin position="27"/>
        <end position="92"/>
    </location>
</feature>
<dbReference type="InterPro" id="IPR036388">
    <property type="entry name" value="WH-like_DNA-bd_sf"/>
</dbReference>
<dbReference type="InterPro" id="IPR013249">
    <property type="entry name" value="RNA_pol_sigma70_r4_t2"/>
</dbReference>
<dbReference type="InterPro" id="IPR039425">
    <property type="entry name" value="RNA_pol_sigma-70-like"/>
</dbReference>
<dbReference type="CDD" id="cd06171">
    <property type="entry name" value="Sigma70_r4"/>
    <property type="match status" value="1"/>
</dbReference>
<dbReference type="PANTHER" id="PTHR43133:SF46">
    <property type="entry name" value="RNA POLYMERASE SIGMA-70 FACTOR ECF SUBFAMILY"/>
    <property type="match status" value="1"/>
</dbReference>
<keyword evidence="5" id="KW-0812">Transmembrane</keyword>
<comment type="caution">
    <text evidence="8">The sequence shown here is derived from an EMBL/GenBank/DDBJ whole genome shotgun (WGS) entry which is preliminary data.</text>
</comment>
<keyword evidence="2" id="KW-0805">Transcription regulation</keyword>
<evidence type="ECO:0000259" key="6">
    <source>
        <dbReference type="Pfam" id="PF04542"/>
    </source>
</evidence>
<dbReference type="InterPro" id="IPR007627">
    <property type="entry name" value="RNA_pol_sigma70_r2"/>
</dbReference>
<accession>A0ABR7WWD7</accession>
<evidence type="ECO:0000256" key="5">
    <source>
        <dbReference type="SAM" id="Phobius"/>
    </source>
</evidence>
<dbReference type="InterPro" id="IPR013324">
    <property type="entry name" value="RNA_pol_sigma_r3/r4-like"/>
</dbReference>
<dbReference type="InterPro" id="IPR014284">
    <property type="entry name" value="RNA_pol_sigma-70_dom"/>
</dbReference>
<dbReference type="Pfam" id="PF08281">
    <property type="entry name" value="Sigma70_r4_2"/>
    <property type="match status" value="1"/>
</dbReference>
<dbReference type="NCBIfam" id="TIGR02937">
    <property type="entry name" value="sigma70-ECF"/>
    <property type="match status" value="1"/>
</dbReference>
<reference evidence="8 9" key="1">
    <citation type="submission" date="2020-09" db="EMBL/GenBank/DDBJ databases">
        <title>Novel species of Mucilaginibacter isolated from a glacier on the Tibetan Plateau.</title>
        <authorList>
            <person name="Liu Q."/>
            <person name="Xin Y.-H."/>
        </authorList>
    </citation>
    <scope>NUCLEOTIDE SEQUENCE [LARGE SCALE GENOMIC DNA]</scope>
    <source>
        <strain evidence="8 9">ZT4R22</strain>
    </source>
</reference>
<proteinExistence type="inferred from homology"/>
<dbReference type="SUPFAM" id="SSF88659">
    <property type="entry name" value="Sigma3 and sigma4 domains of RNA polymerase sigma factors"/>
    <property type="match status" value="1"/>
</dbReference>
<name>A0ABR7WWD7_9SPHI</name>
<keyword evidence="9" id="KW-1185">Reference proteome</keyword>
<evidence type="ECO:0000256" key="3">
    <source>
        <dbReference type="ARBA" id="ARBA00023082"/>
    </source>
</evidence>
<feature type="domain" description="RNA polymerase sigma factor 70 region 4 type 2" evidence="7">
    <location>
        <begin position="126"/>
        <end position="175"/>
    </location>
</feature>
<organism evidence="8 9">
    <name type="scientific">Mucilaginibacter pankratovii</name>
    <dbReference type="NCBI Taxonomy" id="2772110"/>
    <lineage>
        <taxon>Bacteria</taxon>
        <taxon>Pseudomonadati</taxon>
        <taxon>Bacteroidota</taxon>
        <taxon>Sphingobacteriia</taxon>
        <taxon>Sphingobacteriales</taxon>
        <taxon>Sphingobacteriaceae</taxon>
        <taxon>Mucilaginibacter</taxon>
    </lineage>
</organism>
<dbReference type="InterPro" id="IPR013325">
    <property type="entry name" value="RNA_pol_sigma_r2"/>
</dbReference>
<dbReference type="Pfam" id="PF04542">
    <property type="entry name" value="Sigma70_r2"/>
    <property type="match status" value="1"/>
</dbReference>
<evidence type="ECO:0000256" key="4">
    <source>
        <dbReference type="ARBA" id="ARBA00023163"/>
    </source>
</evidence>
<keyword evidence="3" id="KW-0731">Sigma factor</keyword>
<dbReference type="PANTHER" id="PTHR43133">
    <property type="entry name" value="RNA POLYMERASE ECF-TYPE SIGMA FACTO"/>
    <property type="match status" value="1"/>
</dbReference>
<dbReference type="InterPro" id="IPR014327">
    <property type="entry name" value="RNA_pol_sigma70_bacteroid"/>
</dbReference>
<dbReference type="Gene3D" id="1.10.10.10">
    <property type="entry name" value="Winged helix-like DNA-binding domain superfamily/Winged helix DNA-binding domain"/>
    <property type="match status" value="1"/>
</dbReference>
<evidence type="ECO:0000256" key="2">
    <source>
        <dbReference type="ARBA" id="ARBA00023015"/>
    </source>
</evidence>
<evidence type="ECO:0000259" key="7">
    <source>
        <dbReference type="Pfam" id="PF08281"/>
    </source>
</evidence>
<evidence type="ECO:0000313" key="9">
    <source>
        <dbReference type="Proteomes" id="UP000606600"/>
    </source>
</evidence>
<comment type="similarity">
    <text evidence="1">Belongs to the sigma-70 factor family. ECF subfamily.</text>
</comment>
<dbReference type="EMBL" id="JACWMY010000013">
    <property type="protein sequence ID" value="MBD1366598.1"/>
    <property type="molecule type" value="Genomic_DNA"/>
</dbReference>
<evidence type="ECO:0000313" key="8">
    <source>
        <dbReference type="EMBL" id="MBD1366598.1"/>
    </source>
</evidence>
<evidence type="ECO:0000256" key="1">
    <source>
        <dbReference type="ARBA" id="ARBA00010641"/>
    </source>
</evidence>
<protein>
    <submittedName>
        <fullName evidence="8">RNA polymerase sigma-70 factor</fullName>
    </submittedName>
</protein>
<dbReference type="NCBIfam" id="TIGR02985">
    <property type="entry name" value="Sig70_bacteroi1"/>
    <property type="match status" value="1"/>
</dbReference>
<gene>
    <name evidence="8" type="ORF">IDJ77_22480</name>
</gene>
<sequence>MDSYRSYGDAELVDLLKSGDEAAFSQIYKRHWHPLYHHAIKMVKDEDEATDVVQEVFTALWSKSEHIKLNSSLSYYLHSCVRNYVLNLFNREKIRTNYLDNLQHTLNKGSSFTDETLMRKELSTIIEYQISLLPEKMRKVFELSRNSHLSHKEISMELAISEETVKKQIYNALKILRLKLTSLFSVVLTLFFYLFFHF</sequence>
<dbReference type="Proteomes" id="UP000606600">
    <property type="component" value="Unassembled WGS sequence"/>
</dbReference>
<dbReference type="RefSeq" id="WP_191191235.1">
    <property type="nucleotide sequence ID" value="NZ_JACWMY010000013.1"/>
</dbReference>
<dbReference type="Gene3D" id="1.10.1740.10">
    <property type="match status" value="1"/>
</dbReference>
<keyword evidence="5" id="KW-1133">Transmembrane helix</keyword>
<feature type="transmembrane region" description="Helical" evidence="5">
    <location>
        <begin position="176"/>
        <end position="196"/>
    </location>
</feature>